<comment type="caution">
    <text evidence="1">The sequence shown here is derived from an EMBL/GenBank/DDBJ whole genome shotgun (WGS) entry which is preliminary data.</text>
</comment>
<gene>
    <name evidence="1" type="ORF">NBRC116591_25850</name>
</gene>
<sequence>MSLAFLISTHTLFSFAEQTTNQSLIFLPDYLYPDERVKGAIIEGKGEDRHFSAYGLDNSALEISAAHFFDTSLNTTQRLMNHNWIYQSYHDIELESGSRFFSNLLKSSLKTYWQSFHQRKLAHTVLPDATGNGKINEFDYKMRLKDDSIKVSVKYEF</sequence>
<dbReference type="Proteomes" id="UP001465153">
    <property type="component" value="Unassembled WGS sequence"/>
</dbReference>
<keyword evidence="2" id="KW-1185">Reference proteome</keyword>
<dbReference type="RefSeq" id="WP_233088290.1">
    <property type="nucleotide sequence ID" value="NZ_JAJSLX010000002.1"/>
</dbReference>
<reference evidence="1 2" key="1">
    <citation type="submission" date="2024-04" db="EMBL/GenBank/DDBJ databases">
        <title>Draft genome sequence of Sessilibacter corallicola NBRC 116591.</title>
        <authorList>
            <person name="Miyakawa T."/>
            <person name="Kusuya Y."/>
            <person name="Miura T."/>
        </authorList>
    </citation>
    <scope>NUCLEOTIDE SEQUENCE [LARGE SCALE GENOMIC DNA]</scope>
    <source>
        <strain evidence="1 2">KU-00831-HH</strain>
    </source>
</reference>
<evidence type="ECO:0008006" key="3">
    <source>
        <dbReference type="Google" id="ProtNLM"/>
    </source>
</evidence>
<evidence type="ECO:0000313" key="2">
    <source>
        <dbReference type="Proteomes" id="UP001465153"/>
    </source>
</evidence>
<protein>
    <recommendedName>
        <fullName evidence="3">DUF481 domain-containing protein</fullName>
    </recommendedName>
</protein>
<evidence type="ECO:0000313" key="1">
    <source>
        <dbReference type="EMBL" id="GAA6168774.1"/>
    </source>
</evidence>
<proteinExistence type="predicted"/>
<organism evidence="1 2">
    <name type="scientific">Sessilibacter corallicola</name>
    <dbReference type="NCBI Taxonomy" id="2904075"/>
    <lineage>
        <taxon>Bacteria</taxon>
        <taxon>Pseudomonadati</taxon>
        <taxon>Pseudomonadota</taxon>
        <taxon>Gammaproteobacteria</taxon>
        <taxon>Cellvibrionales</taxon>
        <taxon>Cellvibrionaceae</taxon>
        <taxon>Sessilibacter</taxon>
    </lineage>
</organism>
<dbReference type="EMBL" id="BAABWN010000008">
    <property type="protein sequence ID" value="GAA6168774.1"/>
    <property type="molecule type" value="Genomic_DNA"/>
</dbReference>
<name>A0ABQ0AAW0_9GAMM</name>
<accession>A0ABQ0AAW0</accession>